<gene>
    <name evidence="3" type="primary">WBGene00107294</name>
</gene>
<accession>A0A2A6C5Y7</accession>
<dbReference type="SUPFAM" id="SSF75011">
    <property type="entry name" value="3-carboxy-cis,cis-mucoante lactonizing enzyme"/>
    <property type="match status" value="1"/>
</dbReference>
<dbReference type="Proteomes" id="UP000005239">
    <property type="component" value="Unassembled WGS sequence"/>
</dbReference>
<evidence type="ECO:0000256" key="2">
    <source>
        <dbReference type="SAM" id="MobiDB-lite"/>
    </source>
</evidence>
<evidence type="ECO:0000313" key="3">
    <source>
        <dbReference type="EnsemblMetazoa" id="PPA17740.1"/>
    </source>
</evidence>
<reference evidence="4" key="1">
    <citation type="journal article" date="2008" name="Nat. Genet.">
        <title>The Pristionchus pacificus genome provides a unique perspective on nematode lifestyle and parasitism.</title>
        <authorList>
            <person name="Dieterich C."/>
            <person name="Clifton S.W."/>
            <person name="Schuster L.N."/>
            <person name="Chinwalla A."/>
            <person name="Delehaunty K."/>
            <person name="Dinkelacker I."/>
            <person name="Fulton L."/>
            <person name="Fulton R."/>
            <person name="Godfrey J."/>
            <person name="Minx P."/>
            <person name="Mitreva M."/>
            <person name="Roeseler W."/>
            <person name="Tian H."/>
            <person name="Witte H."/>
            <person name="Yang S.P."/>
            <person name="Wilson R.K."/>
            <person name="Sommer R.J."/>
        </authorList>
    </citation>
    <scope>NUCLEOTIDE SEQUENCE [LARGE SCALE GENOMIC DNA]</scope>
    <source>
        <strain evidence="4">PS312</strain>
    </source>
</reference>
<accession>A0A8R1YHY1</accession>
<keyword evidence="1" id="KW-0175">Coiled coil</keyword>
<protein>
    <submittedName>
        <fullName evidence="3">Uncharacterized protein</fullName>
    </submittedName>
</protein>
<proteinExistence type="predicted"/>
<sequence>MEGFHTMDTALKIDKNFDANSRNCPATNEIRGALSMDVEKPVTVLHLDRGGIFFMVGDSRLAIYDTADRTDLRYWNEKTSAWESTWDDIFFPLGSRFLGVINSRRAIIGEVDQETHEIVDVHPFFIRRIDEDGSMHIDKQPILHFHTPIRSIHLSFDTDYLFALSATHVYYWNADTPSTPPVSECPLRNDYRGVPLFARGSSLYFLYDGNAETMDEFDGACGEWARWTLGRADDGLLPNLSGLRGRRHLVTFSAELITAFTVSVADNSLWSLDVYDLFWKLIGSLDEFSDENDGAQVEIVSADGRTVFVRAGEETAAVAVVPDYNSAEETTDDMEEEVVDEEMKESRIQLEEARAKRDSQLVKLRKIGVMLLQVGVDQKVLESIEIGFDQNRMKMQASDSDSEMNFEQLQLEIELFKRSELLYKKKLIKFMNMLSLKKVENKEEDDHSFSTNDTQNDSLVDSEEKW</sequence>
<evidence type="ECO:0000256" key="1">
    <source>
        <dbReference type="SAM" id="Coils"/>
    </source>
</evidence>
<feature type="coiled-coil region" evidence="1">
    <location>
        <begin position="324"/>
        <end position="356"/>
    </location>
</feature>
<keyword evidence="4" id="KW-1185">Reference proteome</keyword>
<feature type="compositionally biased region" description="Polar residues" evidence="2">
    <location>
        <begin position="449"/>
        <end position="459"/>
    </location>
</feature>
<organism evidence="3 4">
    <name type="scientific">Pristionchus pacificus</name>
    <name type="common">Parasitic nematode worm</name>
    <dbReference type="NCBI Taxonomy" id="54126"/>
    <lineage>
        <taxon>Eukaryota</taxon>
        <taxon>Metazoa</taxon>
        <taxon>Ecdysozoa</taxon>
        <taxon>Nematoda</taxon>
        <taxon>Chromadorea</taxon>
        <taxon>Rhabditida</taxon>
        <taxon>Rhabditina</taxon>
        <taxon>Diplogasteromorpha</taxon>
        <taxon>Diplogasteroidea</taxon>
        <taxon>Neodiplogasteridae</taxon>
        <taxon>Pristionchus</taxon>
    </lineage>
</organism>
<dbReference type="AlphaFoldDB" id="A0A2A6C5Y7"/>
<name>A0A2A6C5Y7_PRIPA</name>
<dbReference type="EnsemblMetazoa" id="PPA17740.1">
    <property type="protein sequence ID" value="PPA17740.1"/>
    <property type="gene ID" value="WBGene00107294"/>
</dbReference>
<feature type="region of interest" description="Disordered" evidence="2">
    <location>
        <begin position="441"/>
        <end position="466"/>
    </location>
</feature>
<reference evidence="3" key="2">
    <citation type="submission" date="2022-06" db="UniProtKB">
        <authorList>
            <consortium name="EnsemblMetazoa"/>
        </authorList>
    </citation>
    <scope>IDENTIFICATION</scope>
    <source>
        <strain evidence="3">PS312</strain>
    </source>
</reference>
<evidence type="ECO:0000313" key="4">
    <source>
        <dbReference type="Proteomes" id="UP000005239"/>
    </source>
</evidence>